<dbReference type="PANTHER" id="PTHR10264:SF127">
    <property type="entry name" value="PODOCIN"/>
    <property type="match status" value="1"/>
</dbReference>
<dbReference type="RefSeq" id="XP_031569722.1">
    <property type="nucleotide sequence ID" value="XM_031713862.1"/>
</dbReference>
<protein>
    <submittedName>
        <fullName evidence="8">Mechanosensory protein 2-like</fullName>
    </submittedName>
</protein>
<keyword evidence="3 5" id="KW-0472">Membrane</keyword>
<dbReference type="Proteomes" id="UP000515163">
    <property type="component" value="Unplaced"/>
</dbReference>
<evidence type="ECO:0000256" key="1">
    <source>
        <dbReference type="ARBA" id="ARBA00004370"/>
    </source>
</evidence>
<accession>A0A6P8IS53</accession>
<gene>
    <name evidence="8" type="primary">LOC116304172</name>
</gene>
<dbReference type="SMART" id="SM00244">
    <property type="entry name" value="PHB"/>
    <property type="match status" value="1"/>
</dbReference>
<evidence type="ECO:0000256" key="3">
    <source>
        <dbReference type="ARBA" id="ARBA00023136"/>
    </source>
</evidence>
<evidence type="ECO:0000313" key="7">
    <source>
        <dbReference type="Proteomes" id="UP000515163"/>
    </source>
</evidence>
<evidence type="ECO:0000259" key="6">
    <source>
        <dbReference type="SMART" id="SM00244"/>
    </source>
</evidence>
<dbReference type="FunCoup" id="A0A6P8IS53">
    <property type="interactions" value="559"/>
</dbReference>
<feature type="transmembrane region" description="Helical" evidence="5">
    <location>
        <begin position="29"/>
        <end position="55"/>
    </location>
</feature>
<dbReference type="PROSITE" id="PS01270">
    <property type="entry name" value="BAND_7"/>
    <property type="match status" value="1"/>
</dbReference>
<evidence type="ECO:0000256" key="2">
    <source>
        <dbReference type="ARBA" id="ARBA00008164"/>
    </source>
</evidence>
<keyword evidence="5" id="KW-0812">Transmembrane</keyword>
<organism evidence="7 8">
    <name type="scientific">Actinia tenebrosa</name>
    <name type="common">Australian red waratah sea anemone</name>
    <dbReference type="NCBI Taxonomy" id="6105"/>
    <lineage>
        <taxon>Eukaryota</taxon>
        <taxon>Metazoa</taxon>
        <taxon>Cnidaria</taxon>
        <taxon>Anthozoa</taxon>
        <taxon>Hexacorallia</taxon>
        <taxon>Actiniaria</taxon>
        <taxon>Actiniidae</taxon>
        <taxon>Actinia</taxon>
    </lineage>
</organism>
<keyword evidence="5" id="KW-1133">Transmembrane helix</keyword>
<dbReference type="GO" id="GO:0005886">
    <property type="term" value="C:plasma membrane"/>
    <property type="evidence" value="ECO:0007669"/>
    <property type="project" value="InterPro"/>
</dbReference>
<dbReference type="PRINTS" id="PR00721">
    <property type="entry name" value="STOMATIN"/>
</dbReference>
<dbReference type="InterPro" id="IPR036013">
    <property type="entry name" value="Band_7/SPFH_dom_sf"/>
</dbReference>
<evidence type="ECO:0000256" key="5">
    <source>
        <dbReference type="SAM" id="Phobius"/>
    </source>
</evidence>
<dbReference type="InterPro" id="IPR001107">
    <property type="entry name" value="Band_7"/>
</dbReference>
<dbReference type="InterPro" id="IPR001972">
    <property type="entry name" value="Stomatin_HflK_fam"/>
</dbReference>
<dbReference type="InterPro" id="IPR043202">
    <property type="entry name" value="Band-7_stomatin-like"/>
</dbReference>
<keyword evidence="7" id="KW-1185">Reference proteome</keyword>
<dbReference type="SUPFAM" id="SSF117892">
    <property type="entry name" value="Band 7/SPFH domain"/>
    <property type="match status" value="1"/>
</dbReference>
<dbReference type="Gene3D" id="3.30.479.30">
    <property type="entry name" value="Band 7 domain"/>
    <property type="match status" value="1"/>
</dbReference>
<dbReference type="FunFam" id="3.30.479.30:FF:000002">
    <property type="entry name" value="band 7 protein AGAP004871"/>
    <property type="match status" value="1"/>
</dbReference>
<dbReference type="Gene3D" id="6.10.250.2090">
    <property type="match status" value="1"/>
</dbReference>
<reference evidence="8" key="1">
    <citation type="submission" date="2025-08" db="UniProtKB">
        <authorList>
            <consortium name="RefSeq"/>
        </authorList>
    </citation>
    <scope>IDENTIFICATION</scope>
    <source>
        <tissue evidence="8">Tentacle</tissue>
    </source>
</reference>
<dbReference type="CDD" id="cd03403">
    <property type="entry name" value="SPFH_stomatin"/>
    <property type="match status" value="1"/>
</dbReference>
<evidence type="ECO:0000313" key="8">
    <source>
        <dbReference type="RefSeq" id="XP_031569722.1"/>
    </source>
</evidence>
<dbReference type="Pfam" id="PF01145">
    <property type="entry name" value="Band_7"/>
    <property type="match status" value="1"/>
</dbReference>
<name>A0A6P8IS53_ACTTE</name>
<feature type="region of interest" description="Disordered" evidence="4">
    <location>
        <begin position="1"/>
        <end position="20"/>
    </location>
</feature>
<dbReference type="InParanoid" id="A0A6P8IS53"/>
<sequence length="282" mass="31182">MAKTADIEMANSNPQGESNGEDDGRGVCYYVLTALSILVFICTLPFSLCFCLKIVQEYERAVIFRLGRLLPGGAKGPGLFFILPCMDSYKKVDLRVVSFDVPPQEILTKDSVTVAVDAVVYFRINNATTSITQVEDANRSTRLLAQTTLRNVLGTKNLSEILTERDNISHTMQSTLDEATDPWGVKVERVEVKDVRLPQQLQRAMAAEAEATREARAKVIAADGEMNASRSLKEAADIIAENSQALQLRYLQTLTTISAEKNSTIIFPLPIDFISRFVPDSK</sequence>
<proteinExistence type="inferred from homology"/>
<feature type="domain" description="Band 7" evidence="6">
    <location>
        <begin position="50"/>
        <end position="209"/>
    </location>
</feature>
<dbReference type="KEGG" id="aten:116304172"/>
<dbReference type="AlphaFoldDB" id="A0A6P8IS53"/>
<comment type="subcellular location">
    <subcellularLocation>
        <location evidence="1">Membrane</location>
    </subcellularLocation>
</comment>
<dbReference type="PANTHER" id="PTHR10264">
    <property type="entry name" value="BAND 7 PROTEIN-RELATED"/>
    <property type="match status" value="1"/>
</dbReference>
<dbReference type="GeneID" id="116304172"/>
<dbReference type="OrthoDB" id="2105077at2759"/>
<dbReference type="InterPro" id="IPR018080">
    <property type="entry name" value="Band_7/stomatin-like_CS"/>
</dbReference>
<evidence type="ECO:0000256" key="4">
    <source>
        <dbReference type="SAM" id="MobiDB-lite"/>
    </source>
</evidence>
<comment type="similarity">
    <text evidence="2">Belongs to the band 7/mec-2 family.</text>
</comment>